<dbReference type="GO" id="GO:0009610">
    <property type="term" value="P:response to symbiotic fungus"/>
    <property type="evidence" value="ECO:0007669"/>
    <property type="project" value="UniProtKB-ARBA"/>
</dbReference>
<dbReference type="Pfam" id="PF02298">
    <property type="entry name" value="Cu_bind_like"/>
    <property type="match status" value="1"/>
</dbReference>
<dbReference type="RefSeq" id="XP_052119043.1">
    <property type="nucleotide sequence ID" value="XM_052263083.1"/>
</dbReference>
<gene>
    <name evidence="16" type="primary">LOC107494434</name>
</gene>
<evidence type="ECO:0000256" key="7">
    <source>
        <dbReference type="ARBA" id="ARBA00022989"/>
    </source>
</evidence>
<feature type="chain" id="PRO_5038629110" evidence="13">
    <location>
        <begin position="23"/>
        <end position="280"/>
    </location>
</feature>
<evidence type="ECO:0000256" key="8">
    <source>
        <dbReference type="ARBA" id="ARBA00023008"/>
    </source>
</evidence>
<reference evidence="16" key="2">
    <citation type="submission" date="2025-08" db="UniProtKB">
        <authorList>
            <consortium name="RefSeq"/>
        </authorList>
    </citation>
    <scope>IDENTIFICATION</scope>
    <source>
        <tissue evidence="16">Whole plant</tissue>
    </source>
</reference>
<dbReference type="GeneID" id="107494434"/>
<evidence type="ECO:0000256" key="1">
    <source>
        <dbReference type="ARBA" id="ARBA00004479"/>
    </source>
</evidence>
<evidence type="ECO:0000256" key="13">
    <source>
        <dbReference type="SAM" id="SignalP"/>
    </source>
</evidence>
<dbReference type="KEGG" id="adu:107494434"/>
<keyword evidence="10" id="KW-1015">Disulfide bond</keyword>
<feature type="signal peptide" evidence="13">
    <location>
        <begin position="1"/>
        <end position="22"/>
    </location>
</feature>
<evidence type="ECO:0000256" key="12">
    <source>
        <dbReference type="SAM" id="MobiDB-lite"/>
    </source>
</evidence>
<evidence type="ECO:0000256" key="4">
    <source>
        <dbReference type="ARBA" id="ARBA00022723"/>
    </source>
</evidence>
<dbReference type="AlphaFoldDB" id="A0A9C6WWS9"/>
<dbReference type="SUPFAM" id="SSF49503">
    <property type="entry name" value="Cupredoxins"/>
    <property type="match status" value="1"/>
</dbReference>
<evidence type="ECO:0000256" key="3">
    <source>
        <dbReference type="ARBA" id="ARBA00022692"/>
    </source>
</evidence>
<name>A0A9C6WWS9_ARADU</name>
<dbReference type="PANTHER" id="PTHR33021">
    <property type="entry name" value="BLUE COPPER PROTEIN"/>
    <property type="match status" value="1"/>
</dbReference>
<evidence type="ECO:0000256" key="9">
    <source>
        <dbReference type="ARBA" id="ARBA00023136"/>
    </source>
</evidence>
<keyword evidence="15" id="KW-1185">Reference proteome</keyword>
<dbReference type="InterPro" id="IPR003245">
    <property type="entry name" value="Phytocyanin_dom"/>
</dbReference>
<dbReference type="GO" id="GO:0046872">
    <property type="term" value="F:metal ion binding"/>
    <property type="evidence" value="ECO:0007669"/>
    <property type="project" value="UniProtKB-KW"/>
</dbReference>
<dbReference type="Proteomes" id="UP000515211">
    <property type="component" value="Chromosome 6"/>
</dbReference>
<proteinExistence type="predicted"/>
<keyword evidence="6" id="KW-0249">Electron transport</keyword>
<dbReference type="InterPro" id="IPR008972">
    <property type="entry name" value="Cupredoxin"/>
</dbReference>
<keyword evidence="11" id="KW-0325">Glycoprotein</keyword>
<evidence type="ECO:0000256" key="5">
    <source>
        <dbReference type="ARBA" id="ARBA00022729"/>
    </source>
</evidence>
<comment type="subcellular location">
    <subcellularLocation>
        <location evidence="1">Membrane</location>
        <topology evidence="1">Single-pass type I membrane protein</topology>
    </subcellularLocation>
</comment>
<keyword evidence="4" id="KW-0479">Metal-binding</keyword>
<dbReference type="PANTHER" id="PTHR33021:SF533">
    <property type="entry name" value="PHYTOCYANIN DOMAIN-CONTAINING PROTEIN"/>
    <property type="match status" value="1"/>
</dbReference>
<evidence type="ECO:0000259" key="14">
    <source>
        <dbReference type="PROSITE" id="PS51485"/>
    </source>
</evidence>
<keyword evidence="7" id="KW-1133">Transmembrane helix</keyword>
<dbReference type="InterPro" id="IPR039391">
    <property type="entry name" value="Phytocyanin-like"/>
</dbReference>
<reference evidence="15" key="1">
    <citation type="journal article" date="2016" name="Nat. Genet.">
        <title>The genome sequences of Arachis duranensis and Arachis ipaensis, the diploid ancestors of cultivated peanut.</title>
        <authorList>
            <person name="Bertioli D.J."/>
            <person name="Cannon S.B."/>
            <person name="Froenicke L."/>
            <person name="Huang G."/>
            <person name="Farmer A.D."/>
            <person name="Cannon E.K."/>
            <person name="Liu X."/>
            <person name="Gao D."/>
            <person name="Clevenger J."/>
            <person name="Dash S."/>
            <person name="Ren L."/>
            <person name="Moretzsohn M.C."/>
            <person name="Shirasawa K."/>
            <person name="Huang W."/>
            <person name="Vidigal B."/>
            <person name="Abernathy B."/>
            <person name="Chu Y."/>
            <person name="Niederhuth C.E."/>
            <person name="Umale P."/>
            <person name="Araujo A.C."/>
            <person name="Kozik A."/>
            <person name="Kim K.D."/>
            <person name="Burow M.D."/>
            <person name="Varshney R.K."/>
            <person name="Wang X."/>
            <person name="Zhang X."/>
            <person name="Barkley N."/>
            <person name="Guimaraes P.M."/>
            <person name="Isobe S."/>
            <person name="Guo B."/>
            <person name="Liao B."/>
            <person name="Stalker H.T."/>
            <person name="Schmitz R.J."/>
            <person name="Scheffler B.E."/>
            <person name="Leal-Bertioli S.C."/>
            <person name="Xun X."/>
            <person name="Jackson S.A."/>
            <person name="Michelmore R."/>
            <person name="Ozias-Akins P."/>
        </authorList>
    </citation>
    <scope>NUCLEOTIDE SEQUENCE [LARGE SCALE GENOMIC DNA]</scope>
    <source>
        <strain evidence="15">cv. V14167</strain>
    </source>
</reference>
<evidence type="ECO:0000256" key="6">
    <source>
        <dbReference type="ARBA" id="ARBA00022982"/>
    </source>
</evidence>
<dbReference type="GO" id="GO:0009055">
    <property type="term" value="F:electron transfer activity"/>
    <property type="evidence" value="ECO:0007669"/>
    <property type="project" value="InterPro"/>
</dbReference>
<feature type="region of interest" description="Disordered" evidence="12">
    <location>
        <begin position="221"/>
        <end position="243"/>
    </location>
</feature>
<dbReference type="GO" id="GO:0005886">
    <property type="term" value="C:plasma membrane"/>
    <property type="evidence" value="ECO:0007669"/>
    <property type="project" value="TreeGrafter"/>
</dbReference>
<accession>A0A9C6WWS9</accession>
<keyword evidence="3" id="KW-0812">Transmembrane</keyword>
<evidence type="ECO:0000313" key="16">
    <source>
        <dbReference type="RefSeq" id="XP_052119043.1"/>
    </source>
</evidence>
<dbReference type="FunFam" id="2.60.40.420:FF:000067">
    <property type="entry name" value="Cupredoxin superfamily protein"/>
    <property type="match status" value="1"/>
</dbReference>
<evidence type="ECO:0000256" key="11">
    <source>
        <dbReference type="ARBA" id="ARBA00023180"/>
    </source>
</evidence>
<keyword evidence="9" id="KW-0472">Membrane</keyword>
<sequence length="280" mass="30602">MALSRTLIIILVAFCTIFSTIAVEEYIVGDDYGWRTLFDYQAWAADKNFYVGDRIELNMFIVFKYVPGWDNVVRVNPDEFITCSVSPNAITLSSGEDEIIFGGTGARWYISSIGNHCKLGQKLAIYVWPAWSPPLPSPAPWTQPPYAPWTPITPSIVTPPAPLTPIMPPSEPPYAPSAPWTPITPSIATPPAPWTPITPSPEPPYAPWSTESPYAPQIIPTPIAQAPRTPGTPSSSISPAPAPSSQLHYASWTTSFSHFARSMPKKPFKISHSNLLGVLG</sequence>
<dbReference type="CDD" id="cd04216">
    <property type="entry name" value="Phytocyanin"/>
    <property type="match status" value="1"/>
</dbReference>
<evidence type="ECO:0000313" key="15">
    <source>
        <dbReference type="Proteomes" id="UP000515211"/>
    </source>
</evidence>
<dbReference type="Gene3D" id="2.60.40.420">
    <property type="entry name" value="Cupredoxins - blue copper proteins"/>
    <property type="match status" value="1"/>
</dbReference>
<dbReference type="PROSITE" id="PS51485">
    <property type="entry name" value="PHYTOCYANIN"/>
    <property type="match status" value="1"/>
</dbReference>
<keyword evidence="8" id="KW-0186">Copper</keyword>
<evidence type="ECO:0000256" key="2">
    <source>
        <dbReference type="ARBA" id="ARBA00022448"/>
    </source>
</evidence>
<evidence type="ECO:0000256" key="10">
    <source>
        <dbReference type="ARBA" id="ARBA00023157"/>
    </source>
</evidence>
<organism evidence="15 16">
    <name type="scientific">Arachis duranensis</name>
    <name type="common">Wild peanut</name>
    <dbReference type="NCBI Taxonomy" id="130453"/>
    <lineage>
        <taxon>Eukaryota</taxon>
        <taxon>Viridiplantae</taxon>
        <taxon>Streptophyta</taxon>
        <taxon>Embryophyta</taxon>
        <taxon>Tracheophyta</taxon>
        <taxon>Spermatophyta</taxon>
        <taxon>Magnoliopsida</taxon>
        <taxon>eudicotyledons</taxon>
        <taxon>Gunneridae</taxon>
        <taxon>Pentapetalae</taxon>
        <taxon>rosids</taxon>
        <taxon>fabids</taxon>
        <taxon>Fabales</taxon>
        <taxon>Fabaceae</taxon>
        <taxon>Papilionoideae</taxon>
        <taxon>50 kb inversion clade</taxon>
        <taxon>dalbergioids sensu lato</taxon>
        <taxon>Dalbergieae</taxon>
        <taxon>Pterocarpus clade</taxon>
        <taxon>Arachis</taxon>
    </lineage>
</organism>
<protein>
    <submittedName>
        <fullName evidence="16">Uclacyanin-3-like</fullName>
    </submittedName>
</protein>
<feature type="domain" description="Phytocyanin" evidence="14">
    <location>
        <begin position="24"/>
        <end position="129"/>
    </location>
</feature>
<keyword evidence="2" id="KW-0813">Transport</keyword>
<keyword evidence="5 13" id="KW-0732">Signal</keyword>